<name>A0A6P1GQU6_SPHYA</name>
<proteinExistence type="predicted"/>
<protein>
    <submittedName>
        <fullName evidence="2">Uncharacterized protein</fullName>
    </submittedName>
</protein>
<evidence type="ECO:0000313" key="3">
    <source>
        <dbReference type="Proteomes" id="UP000464086"/>
    </source>
</evidence>
<dbReference type="RefSeq" id="WP_159368216.1">
    <property type="nucleotide sequence ID" value="NZ_CP047219.1"/>
</dbReference>
<keyword evidence="1" id="KW-0472">Membrane</keyword>
<feature type="transmembrane region" description="Helical" evidence="1">
    <location>
        <begin position="48"/>
        <end position="67"/>
    </location>
</feature>
<evidence type="ECO:0000256" key="1">
    <source>
        <dbReference type="SAM" id="Phobius"/>
    </source>
</evidence>
<geneLocation type="plasmid" evidence="2">
    <name>unnamed1</name>
</geneLocation>
<reference evidence="2 3" key="1">
    <citation type="submission" date="2019-12" db="EMBL/GenBank/DDBJ databases">
        <title>Functional and genomic insights into the Sphingobium yanoikuyae YC-JY1, a bacterium efficiently degrading bisphenol A.</title>
        <authorList>
            <person name="Jia Y."/>
            <person name="Li X."/>
            <person name="Wang J."/>
            <person name="Eltoukhy A."/>
            <person name="Lamraoui I."/>
            <person name="Yan Y."/>
        </authorList>
    </citation>
    <scope>NUCLEOTIDE SEQUENCE [LARGE SCALE GENOMIC DNA]</scope>
    <source>
        <strain evidence="2 3">YC-JY1</strain>
        <plasmid evidence="2 3">unnamed1</plasmid>
    </source>
</reference>
<sequence length="68" mass="7554">MSKIDLNLYFATADQEDGPLIVQDMSGQERAVEPYRDEEGNVTLGGQIGYALAYILMVGFVLFGFYVI</sequence>
<organism evidence="2 3">
    <name type="scientific">Sphingobium yanoikuyae</name>
    <name type="common">Sphingomonas yanoikuyae</name>
    <dbReference type="NCBI Taxonomy" id="13690"/>
    <lineage>
        <taxon>Bacteria</taxon>
        <taxon>Pseudomonadati</taxon>
        <taxon>Pseudomonadota</taxon>
        <taxon>Alphaproteobacteria</taxon>
        <taxon>Sphingomonadales</taxon>
        <taxon>Sphingomonadaceae</taxon>
        <taxon>Sphingobium</taxon>
    </lineage>
</organism>
<keyword evidence="1" id="KW-0812">Transmembrane</keyword>
<dbReference type="Proteomes" id="UP000464086">
    <property type="component" value="Plasmid unnamed1"/>
</dbReference>
<keyword evidence="1" id="KW-1133">Transmembrane helix</keyword>
<dbReference type="AlphaFoldDB" id="A0A6P1GQU6"/>
<gene>
    <name evidence="2" type="ORF">GS397_26580</name>
</gene>
<evidence type="ECO:0000313" key="2">
    <source>
        <dbReference type="EMBL" id="QHD70673.1"/>
    </source>
</evidence>
<keyword evidence="2" id="KW-0614">Plasmid</keyword>
<dbReference type="EMBL" id="CP047219">
    <property type="protein sequence ID" value="QHD70673.1"/>
    <property type="molecule type" value="Genomic_DNA"/>
</dbReference>
<accession>A0A6P1GQU6</accession>